<organism evidence="2 3">
    <name type="scientific">Rubripirellula obstinata</name>
    <dbReference type="NCBI Taxonomy" id="406547"/>
    <lineage>
        <taxon>Bacteria</taxon>
        <taxon>Pseudomonadati</taxon>
        <taxon>Planctomycetota</taxon>
        <taxon>Planctomycetia</taxon>
        <taxon>Pirellulales</taxon>
        <taxon>Pirellulaceae</taxon>
        <taxon>Rubripirellula</taxon>
    </lineage>
</organism>
<proteinExistence type="predicted"/>
<keyword evidence="3" id="KW-1185">Reference proteome</keyword>
<dbReference type="Proteomes" id="UP000322699">
    <property type="component" value="Unassembled WGS sequence"/>
</dbReference>
<accession>A0A5B1C8N4</accession>
<name>A0A5B1C8N4_9BACT</name>
<evidence type="ECO:0000313" key="3">
    <source>
        <dbReference type="Proteomes" id="UP000322699"/>
    </source>
</evidence>
<dbReference type="AlphaFoldDB" id="A0A5B1C8N4"/>
<feature type="compositionally biased region" description="Basic and acidic residues" evidence="1">
    <location>
        <begin position="40"/>
        <end position="61"/>
    </location>
</feature>
<evidence type="ECO:0000313" key="2">
    <source>
        <dbReference type="EMBL" id="KAA1256876.1"/>
    </source>
</evidence>
<evidence type="ECO:0000256" key="1">
    <source>
        <dbReference type="SAM" id="MobiDB-lite"/>
    </source>
</evidence>
<dbReference type="EMBL" id="VRLW01000016">
    <property type="protein sequence ID" value="KAA1256876.1"/>
    <property type="molecule type" value="Genomic_DNA"/>
</dbReference>
<sequence>MTEVLQSLCVLELVGRNIDESRVQQVRFLVVPRRAALERVRQNGENRSKHERQRTRSDNVRVLRAGGLRRASRKTSRPPPLRQQRLVIRRFGLRSDRKLTAANGHTPARAENNDGTSPA</sequence>
<protein>
    <submittedName>
        <fullName evidence="2">Uncharacterized protein</fullName>
    </submittedName>
</protein>
<gene>
    <name evidence="2" type="ORF">LF1_58290</name>
</gene>
<reference evidence="2 3" key="1">
    <citation type="submission" date="2019-08" db="EMBL/GenBank/DDBJ databases">
        <title>Deep-cultivation of Planctomycetes and their phenomic and genomic characterization uncovers novel biology.</title>
        <authorList>
            <person name="Wiegand S."/>
            <person name="Jogler M."/>
            <person name="Boedeker C."/>
            <person name="Pinto D."/>
            <person name="Vollmers J."/>
            <person name="Rivas-Marin E."/>
            <person name="Kohn T."/>
            <person name="Peeters S.H."/>
            <person name="Heuer A."/>
            <person name="Rast P."/>
            <person name="Oberbeckmann S."/>
            <person name="Bunk B."/>
            <person name="Jeske O."/>
            <person name="Meyerdierks A."/>
            <person name="Storesund J.E."/>
            <person name="Kallscheuer N."/>
            <person name="Luecker S."/>
            <person name="Lage O.M."/>
            <person name="Pohl T."/>
            <person name="Merkel B.J."/>
            <person name="Hornburger P."/>
            <person name="Mueller R.-W."/>
            <person name="Bruemmer F."/>
            <person name="Labrenz M."/>
            <person name="Spormann A.M."/>
            <person name="Op Den Camp H."/>
            <person name="Overmann J."/>
            <person name="Amann R."/>
            <person name="Jetten M.S.M."/>
            <person name="Mascher T."/>
            <person name="Medema M.H."/>
            <person name="Devos D.P."/>
            <person name="Kaster A.-K."/>
            <person name="Ovreas L."/>
            <person name="Rohde M."/>
            <person name="Galperin M.Y."/>
            <person name="Jogler C."/>
        </authorList>
    </citation>
    <scope>NUCLEOTIDE SEQUENCE [LARGE SCALE GENOMIC DNA]</scope>
    <source>
        <strain evidence="2 3">LF1</strain>
    </source>
</reference>
<comment type="caution">
    <text evidence="2">The sequence shown here is derived from an EMBL/GenBank/DDBJ whole genome shotgun (WGS) entry which is preliminary data.</text>
</comment>
<feature type="region of interest" description="Disordered" evidence="1">
    <location>
        <begin position="40"/>
        <end position="119"/>
    </location>
</feature>